<comment type="subcellular location">
    <subcellularLocation>
        <location evidence="2">Plastid</location>
        <location evidence="2">Chloroplast stroma</location>
    </subcellularLocation>
</comment>
<protein>
    <recommendedName>
        <fullName evidence="5">Alpha-carbonic anhydrase domain-containing protein</fullName>
    </recommendedName>
</protein>
<comment type="similarity">
    <text evidence="3">Belongs to the alpha-class carbonic anhydrase family.</text>
</comment>
<evidence type="ECO:0000256" key="3">
    <source>
        <dbReference type="ARBA" id="ARBA00006365"/>
    </source>
</evidence>
<evidence type="ECO:0000256" key="2">
    <source>
        <dbReference type="ARBA" id="ARBA00004470"/>
    </source>
</evidence>
<evidence type="ECO:0000259" key="5">
    <source>
        <dbReference type="PROSITE" id="PS51144"/>
    </source>
</evidence>
<dbReference type="GO" id="GO:0004089">
    <property type="term" value="F:carbonate dehydratase activity"/>
    <property type="evidence" value="ECO:0007669"/>
    <property type="project" value="UniProtKB-EC"/>
</dbReference>
<dbReference type="PANTHER" id="PTHR18952">
    <property type="entry name" value="CARBONIC ANHYDRASE"/>
    <property type="match status" value="1"/>
</dbReference>
<dbReference type="SUPFAM" id="SSF51069">
    <property type="entry name" value="Carbonic anhydrase"/>
    <property type="match status" value="1"/>
</dbReference>
<dbReference type="PANTHER" id="PTHR18952:SF208">
    <property type="entry name" value="CARBONIC ANHYDRASE XA-RELATED"/>
    <property type="match status" value="1"/>
</dbReference>
<evidence type="ECO:0000313" key="6">
    <source>
        <dbReference type="EMBL" id="KAL2328585.1"/>
    </source>
</evidence>
<accession>A0ABD1LYJ1</accession>
<dbReference type="CDD" id="cd03124">
    <property type="entry name" value="alpha_CA_prokaryotic_like"/>
    <property type="match status" value="1"/>
</dbReference>
<comment type="catalytic activity">
    <reaction evidence="4">
        <text>hydrogencarbonate + H(+) = CO2 + H2O</text>
        <dbReference type="Rhea" id="RHEA:10748"/>
        <dbReference type="ChEBI" id="CHEBI:15377"/>
        <dbReference type="ChEBI" id="CHEBI:15378"/>
        <dbReference type="ChEBI" id="CHEBI:16526"/>
        <dbReference type="ChEBI" id="CHEBI:17544"/>
        <dbReference type="EC" id="4.2.1.1"/>
    </reaction>
</comment>
<proteinExistence type="inferred from homology"/>
<dbReference type="EMBL" id="JBGMDY010000007">
    <property type="protein sequence ID" value="KAL2328585.1"/>
    <property type="molecule type" value="Genomic_DNA"/>
</dbReference>
<name>A0ABD1LYJ1_9FABA</name>
<dbReference type="InterPro" id="IPR041891">
    <property type="entry name" value="Alpha_CA_prokaryot-like"/>
</dbReference>
<dbReference type="Pfam" id="PF00194">
    <property type="entry name" value="Carb_anhydrase"/>
    <property type="match status" value="1"/>
</dbReference>
<feature type="domain" description="Alpha-carbonic anhydrase" evidence="5">
    <location>
        <begin position="17"/>
        <end position="205"/>
    </location>
</feature>
<sequence>MFSLERILRRDAAEIHDEFNYDMRSNKGPIHWGEVKPEWSQCNNGSMQSPIHLTNKTIQTLSALGPLQLNYTKTNATFVNRGHDIMLRFNAPKNYLKLNGTQYLLKQCHWHSPAEHTMDGKRFGLEFHMVHQTPSGQTAVLAILYRVSEKADAFLELEGSVTREQLRLLQHPLRHDSKANARPVQPLNNRLVQLNLLKDMVNDKH</sequence>
<comment type="function">
    <text evidence="1">Reversible hydration of carbon dioxide.</text>
</comment>
<dbReference type="PROSITE" id="PS51144">
    <property type="entry name" value="ALPHA_CA_2"/>
    <property type="match status" value="1"/>
</dbReference>
<evidence type="ECO:0000256" key="4">
    <source>
        <dbReference type="ARBA" id="ARBA00048348"/>
    </source>
</evidence>
<dbReference type="InterPro" id="IPR023561">
    <property type="entry name" value="Carbonic_anhydrase_a-class"/>
</dbReference>
<dbReference type="Gene3D" id="3.10.200.10">
    <property type="entry name" value="Alpha carbonic anhydrase"/>
    <property type="match status" value="1"/>
</dbReference>
<reference evidence="6 7" key="1">
    <citation type="submission" date="2024-08" db="EMBL/GenBank/DDBJ databases">
        <title>Insights into the chromosomal genome structure of Flemingia macrophylla.</title>
        <authorList>
            <person name="Ding Y."/>
            <person name="Zhao Y."/>
            <person name="Bi W."/>
            <person name="Wu M."/>
            <person name="Zhao G."/>
            <person name="Gong Y."/>
            <person name="Li W."/>
            <person name="Zhang P."/>
        </authorList>
    </citation>
    <scope>NUCLEOTIDE SEQUENCE [LARGE SCALE GENOMIC DNA]</scope>
    <source>
        <strain evidence="6">DYQJB</strain>
        <tissue evidence="6">Leaf</tissue>
    </source>
</reference>
<dbReference type="SMART" id="SM01057">
    <property type="entry name" value="Carb_anhydrase"/>
    <property type="match status" value="1"/>
</dbReference>
<dbReference type="Proteomes" id="UP001603857">
    <property type="component" value="Unassembled WGS sequence"/>
</dbReference>
<dbReference type="GO" id="GO:0009570">
    <property type="term" value="C:chloroplast stroma"/>
    <property type="evidence" value="ECO:0007669"/>
    <property type="project" value="UniProtKB-SubCell"/>
</dbReference>
<evidence type="ECO:0000256" key="1">
    <source>
        <dbReference type="ARBA" id="ARBA00002904"/>
    </source>
</evidence>
<comment type="caution">
    <text evidence="6">The sequence shown here is derived from an EMBL/GenBank/DDBJ whole genome shotgun (WGS) entry which is preliminary data.</text>
</comment>
<keyword evidence="7" id="KW-1185">Reference proteome</keyword>
<organism evidence="6 7">
    <name type="scientific">Flemingia macrophylla</name>
    <dbReference type="NCBI Taxonomy" id="520843"/>
    <lineage>
        <taxon>Eukaryota</taxon>
        <taxon>Viridiplantae</taxon>
        <taxon>Streptophyta</taxon>
        <taxon>Embryophyta</taxon>
        <taxon>Tracheophyta</taxon>
        <taxon>Spermatophyta</taxon>
        <taxon>Magnoliopsida</taxon>
        <taxon>eudicotyledons</taxon>
        <taxon>Gunneridae</taxon>
        <taxon>Pentapetalae</taxon>
        <taxon>rosids</taxon>
        <taxon>fabids</taxon>
        <taxon>Fabales</taxon>
        <taxon>Fabaceae</taxon>
        <taxon>Papilionoideae</taxon>
        <taxon>50 kb inversion clade</taxon>
        <taxon>NPAAA clade</taxon>
        <taxon>indigoferoid/millettioid clade</taxon>
        <taxon>Phaseoleae</taxon>
        <taxon>Flemingia</taxon>
    </lineage>
</organism>
<gene>
    <name evidence="6" type="ORF">Fmac_022012</name>
</gene>
<dbReference type="AlphaFoldDB" id="A0ABD1LYJ1"/>
<evidence type="ECO:0000313" key="7">
    <source>
        <dbReference type="Proteomes" id="UP001603857"/>
    </source>
</evidence>
<dbReference type="InterPro" id="IPR001148">
    <property type="entry name" value="CA_dom"/>
</dbReference>
<dbReference type="InterPro" id="IPR036398">
    <property type="entry name" value="CA_dom_sf"/>
</dbReference>